<dbReference type="PANTHER" id="PTHR38011:SF11">
    <property type="entry name" value="2,5-DIAMINO-6-RIBOSYLAMINO-4(3H)-PYRIMIDINONE 5'-PHOSPHATE REDUCTASE"/>
    <property type="match status" value="1"/>
</dbReference>
<dbReference type="Pfam" id="PF01872">
    <property type="entry name" value="RibD_C"/>
    <property type="match status" value="1"/>
</dbReference>
<dbReference type="Proteomes" id="UP001501725">
    <property type="component" value="Unassembled WGS sequence"/>
</dbReference>
<organism evidence="2 3">
    <name type="scientific">Flaviaesturariibacter amylovorans</name>
    <dbReference type="NCBI Taxonomy" id="1084520"/>
    <lineage>
        <taxon>Bacteria</taxon>
        <taxon>Pseudomonadati</taxon>
        <taxon>Bacteroidota</taxon>
        <taxon>Chitinophagia</taxon>
        <taxon>Chitinophagales</taxon>
        <taxon>Chitinophagaceae</taxon>
        <taxon>Flaviaestuariibacter</taxon>
    </lineage>
</organism>
<feature type="domain" description="Bacterial bifunctional deaminase-reductase C-terminal" evidence="1">
    <location>
        <begin position="3"/>
        <end position="164"/>
    </location>
</feature>
<protein>
    <submittedName>
        <fullName evidence="2">Dihydrofolate reductase family protein</fullName>
    </submittedName>
</protein>
<dbReference type="Gene3D" id="3.40.430.10">
    <property type="entry name" value="Dihydrofolate Reductase, subunit A"/>
    <property type="match status" value="1"/>
</dbReference>
<sequence>MRSIILNLAVSLDGYIEGPKGEYDWCLTDQDYGLNELLARVDSWLMGRKTYELMCTMPDNGGLPRMKEYVFSRTLTEVRDGATLLRGDTATEVARIRSEPGKDLWLFGGAALTASLLKLGLVDELQLAVHPILLGGGTPLFRGIKERLHLELTGTQAYDTGLVVLRYRVKKSALVE</sequence>
<keyword evidence="3" id="KW-1185">Reference proteome</keyword>
<dbReference type="InterPro" id="IPR050765">
    <property type="entry name" value="Riboflavin_Biosynth_HTPR"/>
</dbReference>
<gene>
    <name evidence="2" type="ORF">GCM10023184_45960</name>
</gene>
<dbReference type="InterPro" id="IPR024072">
    <property type="entry name" value="DHFR-like_dom_sf"/>
</dbReference>
<reference evidence="3" key="1">
    <citation type="journal article" date="2019" name="Int. J. Syst. Evol. Microbiol.">
        <title>The Global Catalogue of Microorganisms (GCM) 10K type strain sequencing project: providing services to taxonomists for standard genome sequencing and annotation.</title>
        <authorList>
            <consortium name="The Broad Institute Genomics Platform"/>
            <consortium name="The Broad Institute Genome Sequencing Center for Infectious Disease"/>
            <person name="Wu L."/>
            <person name="Ma J."/>
        </authorList>
    </citation>
    <scope>NUCLEOTIDE SEQUENCE [LARGE SCALE GENOMIC DNA]</scope>
    <source>
        <strain evidence="3">JCM 17919</strain>
    </source>
</reference>
<dbReference type="EMBL" id="BAABGY010000019">
    <property type="protein sequence ID" value="GAA4344536.1"/>
    <property type="molecule type" value="Genomic_DNA"/>
</dbReference>
<proteinExistence type="predicted"/>
<accession>A0ABP8HUD0</accession>
<dbReference type="SUPFAM" id="SSF53597">
    <property type="entry name" value="Dihydrofolate reductase-like"/>
    <property type="match status" value="1"/>
</dbReference>
<evidence type="ECO:0000259" key="1">
    <source>
        <dbReference type="Pfam" id="PF01872"/>
    </source>
</evidence>
<dbReference type="RefSeq" id="WP_345258379.1">
    <property type="nucleotide sequence ID" value="NZ_BAABGY010000019.1"/>
</dbReference>
<comment type="caution">
    <text evidence="2">The sequence shown here is derived from an EMBL/GenBank/DDBJ whole genome shotgun (WGS) entry which is preliminary data.</text>
</comment>
<dbReference type="PANTHER" id="PTHR38011">
    <property type="entry name" value="DIHYDROFOLATE REDUCTASE FAMILY PROTEIN (AFU_ORTHOLOGUE AFUA_8G06820)"/>
    <property type="match status" value="1"/>
</dbReference>
<evidence type="ECO:0000313" key="2">
    <source>
        <dbReference type="EMBL" id="GAA4344536.1"/>
    </source>
</evidence>
<evidence type="ECO:0000313" key="3">
    <source>
        <dbReference type="Proteomes" id="UP001501725"/>
    </source>
</evidence>
<name>A0ABP8HUD0_9BACT</name>
<dbReference type="InterPro" id="IPR002734">
    <property type="entry name" value="RibDG_C"/>
</dbReference>